<feature type="domain" description="Pirin N-terminal" evidence="3">
    <location>
        <begin position="38"/>
        <end position="138"/>
    </location>
</feature>
<dbReference type="PANTHER" id="PTHR13903:SF8">
    <property type="entry name" value="PIRIN"/>
    <property type="match status" value="1"/>
</dbReference>
<dbReference type="InterPro" id="IPR014710">
    <property type="entry name" value="RmlC-like_jellyroll"/>
</dbReference>
<dbReference type="CDD" id="cd02247">
    <property type="entry name" value="cupin_pirin_C"/>
    <property type="match status" value="1"/>
</dbReference>
<dbReference type="InterPro" id="IPR011051">
    <property type="entry name" value="RmlC_Cupin_sf"/>
</dbReference>
<dbReference type="InterPro" id="IPR003829">
    <property type="entry name" value="Pirin_N_dom"/>
</dbReference>
<dbReference type="SUPFAM" id="SSF51182">
    <property type="entry name" value="RmlC-like cupins"/>
    <property type="match status" value="1"/>
</dbReference>
<dbReference type="PANTHER" id="PTHR13903">
    <property type="entry name" value="PIRIN-RELATED"/>
    <property type="match status" value="1"/>
</dbReference>
<protein>
    <submittedName>
        <fullName evidence="5">Pirin family protein</fullName>
    </submittedName>
</protein>
<dbReference type="CDD" id="cd02909">
    <property type="entry name" value="cupin_pirin_N"/>
    <property type="match status" value="1"/>
</dbReference>
<evidence type="ECO:0000313" key="5">
    <source>
        <dbReference type="EMBL" id="MFF4778632.1"/>
    </source>
</evidence>
<proteinExistence type="inferred from homology"/>
<evidence type="ECO:0000256" key="1">
    <source>
        <dbReference type="ARBA" id="ARBA00008416"/>
    </source>
</evidence>
<dbReference type="Pfam" id="PF02678">
    <property type="entry name" value="Pirin"/>
    <property type="match status" value="1"/>
</dbReference>
<dbReference type="RefSeq" id="WP_387347210.1">
    <property type="nucleotide sequence ID" value="NZ_JBIAXI010000034.1"/>
</dbReference>
<evidence type="ECO:0000313" key="6">
    <source>
        <dbReference type="Proteomes" id="UP001602119"/>
    </source>
</evidence>
<dbReference type="InterPro" id="IPR012093">
    <property type="entry name" value="Pirin"/>
</dbReference>
<dbReference type="Pfam" id="PF05726">
    <property type="entry name" value="Pirin_C"/>
    <property type="match status" value="1"/>
</dbReference>
<organism evidence="5 6">
    <name type="scientific">Microtetraspora fusca</name>
    <dbReference type="NCBI Taxonomy" id="1997"/>
    <lineage>
        <taxon>Bacteria</taxon>
        <taxon>Bacillati</taxon>
        <taxon>Actinomycetota</taxon>
        <taxon>Actinomycetes</taxon>
        <taxon>Streptosporangiales</taxon>
        <taxon>Streptosporangiaceae</taxon>
        <taxon>Microtetraspora</taxon>
    </lineage>
</organism>
<dbReference type="InterPro" id="IPR008778">
    <property type="entry name" value="Pirin_C_dom"/>
</dbReference>
<reference evidence="5 6" key="1">
    <citation type="submission" date="2024-10" db="EMBL/GenBank/DDBJ databases">
        <title>The Natural Products Discovery Center: Release of the First 8490 Sequenced Strains for Exploring Actinobacteria Biosynthetic Diversity.</title>
        <authorList>
            <person name="Kalkreuter E."/>
            <person name="Kautsar S.A."/>
            <person name="Yang D."/>
            <person name="Bader C.D."/>
            <person name="Teijaro C.N."/>
            <person name="Fluegel L."/>
            <person name="Davis C.M."/>
            <person name="Simpson J.R."/>
            <person name="Lauterbach L."/>
            <person name="Steele A.D."/>
            <person name="Gui C."/>
            <person name="Meng S."/>
            <person name="Li G."/>
            <person name="Viehrig K."/>
            <person name="Ye F."/>
            <person name="Su P."/>
            <person name="Kiefer A.F."/>
            <person name="Nichols A."/>
            <person name="Cepeda A.J."/>
            <person name="Yan W."/>
            <person name="Fan B."/>
            <person name="Jiang Y."/>
            <person name="Adhikari A."/>
            <person name="Zheng C.-J."/>
            <person name="Schuster L."/>
            <person name="Cowan T.M."/>
            <person name="Smanski M.J."/>
            <person name="Chevrette M.G."/>
            <person name="De Carvalho L.P.S."/>
            <person name="Shen B."/>
        </authorList>
    </citation>
    <scope>NUCLEOTIDE SEQUENCE [LARGE SCALE GENOMIC DNA]</scope>
    <source>
        <strain evidence="5 6">NPDC001281</strain>
    </source>
</reference>
<name>A0ABW6VH25_MICFU</name>
<feature type="domain" description="Pirin C-terminal" evidence="4">
    <location>
        <begin position="197"/>
        <end position="285"/>
    </location>
</feature>
<sequence>MTAPPTPEAYECAAATVTEPESVLLAGHDVPLGRYTTVRRLLPQRPRRMVGAWCFVDHFGPDDVRDRPGMQVPPHPHTGLQTVTWLAEGEILHRDSLGNAQTIVPGQLNLMTAGHGIAHSEQTPPEHPAVMHGLQLWVALPEEARHGAARFEHHAALPSLREGDVTVTVVVGEIGSLRSPALVHTPLLGAEVLFHGPGRCRLPVDPSFETAVLVMSGAARVAGEPLSPGALLYLGEGRSELVMEADAPARLFLLGGEPFEEPLVMWWNFVARSHEEIVRAREDWMRDAGFDEGGHPATRFGRVGSCEEGPLPAPEMPTVRLKARDRHGRVQAG</sequence>
<comment type="caution">
    <text evidence="5">The sequence shown here is derived from an EMBL/GenBank/DDBJ whole genome shotgun (WGS) entry which is preliminary data.</text>
</comment>
<comment type="similarity">
    <text evidence="1 2">Belongs to the pirin family.</text>
</comment>
<gene>
    <name evidence="5" type="ORF">ACFY05_37990</name>
</gene>
<evidence type="ECO:0000259" key="4">
    <source>
        <dbReference type="Pfam" id="PF05726"/>
    </source>
</evidence>
<dbReference type="Gene3D" id="2.60.120.10">
    <property type="entry name" value="Jelly Rolls"/>
    <property type="match status" value="2"/>
</dbReference>
<evidence type="ECO:0000256" key="2">
    <source>
        <dbReference type="RuleBase" id="RU003457"/>
    </source>
</evidence>
<accession>A0ABW6VH25</accession>
<evidence type="ECO:0000259" key="3">
    <source>
        <dbReference type="Pfam" id="PF02678"/>
    </source>
</evidence>
<keyword evidence="6" id="KW-1185">Reference proteome</keyword>
<dbReference type="EMBL" id="JBIAXI010000034">
    <property type="protein sequence ID" value="MFF4778632.1"/>
    <property type="molecule type" value="Genomic_DNA"/>
</dbReference>
<dbReference type="Proteomes" id="UP001602119">
    <property type="component" value="Unassembled WGS sequence"/>
</dbReference>